<evidence type="ECO:0000313" key="5">
    <source>
        <dbReference type="Proteomes" id="UP001359886"/>
    </source>
</evidence>
<dbReference type="Gene3D" id="3.40.140.10">
    <property type="entry name" value="Cytidine Deaminase, domain 2"/>
    <property type="match status" value="1"/>
</dbReference>
<dbReference type="PROSITE" id="PS00903">
    <property type="entry name" value="CYT_DCMP_DEAMINASES_1"/>
    <property type="match status" value="1"/>
</dbReference>
<evidence type="ECO:0000313" key="4">
    <source>
        <dbReference type="EMBL" id="MEJ8567641.1"/>
    </source>
</evidence>
<dbReference type="Proteomes" id="UP001359886">
    <property type="component" value="Unassembled WGS sequence"/>
</dbReference>
<protein>
    <submittedName>
        <fullName evidence="4">Nucleoside deaminase</fullName>
    </submittedName>
</protein>
<dbReference type="InterPro" id="IPR016193">
    <property type="entry name" value="Cytidine_deaminase-like"/>
</dbReference>
<evidence type="ECO:0000259" key="3">
    <source>
        <dbReference type="PROSITE" id="PS51747"/>
    </source>
</evidence>
<keyword evidence="1" id="KW-0479">Metal-binding</keyword>
<feature type="domain" description="CMP/dCMP-type deaminase" evidence="3">
    <location>
        <begin position="31"/>
        <end position="148"/>
    </location>
</feature>
<dbReference type="Pfam" id="PF00383">
    <property type="entry name" value="dCMP_cyt_deam_1"/>
    <property type="match status" value="1"/>
</dbReference>
<reference evidence="4 5" key="1">
    <citation type="submission" date="2024-02" db="EMBL/GenBank/DDBJ databases">
        <title>A novel Wenzhouxiangellaceae bacterium, isolated from coastal sediments.</title>
        <authorList>
            <person name="Du Z.-J."/>
            <person name="Ye Y.-Q."/>
            <person name="Zhang X.-Y."/>
        </authorList>
    </citation>
    <scope>NUCLEOTIDE SEQUENCE [LARGE SCALE GENOMIC DNA]</scope>
    <source>
        <strain evidence="4 5">CH-27</strain>
    </source>
</reference>
<proteinExistence type="predicted"/>
<sequence length="196" mass="20948">MSLHHHFEAALPAWVDSWVGHWLNARGMALDSAEHRMQMAVSLSAENVRRETGGPFGAIVVHNDTGRLVGVGVNVVTSENLSIGHAEIIALCLAQRSVGSWNLAEAGPMQLVTSCEPCSMCFGAVPWSGINSLVCGARREDAEAAGFDEGDKPENWTASLEQRGIAVRLDLMRPEAARVLSEYADGAGAIYHPGQS</sequence>
<name>A0AAW9RJE0_9GAMM</name>
<dbReference type="InterPro" id="IPR016192">
    <property type="entry name" value="APOBEC/CMP_deaminase_Zn-bd"/>
</dbReference>
<evidence type="ECO:0000256" key="1">
    <source>
        <dbReference type="ARBA" id="ARBA00022723"/>
    </source>
</evidence>
<dbReference type="EMBL" id="JAZHOG010000004">
    <property type="protein sequence ID" value="MEJ8567641.1"/>
    <property type="molecule type" value="Genomic_DNA"/>
</dbReference>
<accession>A0AAW9RJE0</accession>
<organism evidence="4 5">
    <name type="scientific">Elongatibacter sediminis</name>
    <dbReference type="NCBI Taxonomy" id="3119006"/>
    <lineage>
        <taxon>Bacteria</taxon>
        <taxon>Pseudomonadati</taxon>
        <taxon>Pseudomonadota</taxon>
        <taxon>Gammaproteobacteria</taxon>
        <taxon>Chromatiales</taxon>
        <taxon>Wenzhouxiangellaceae</taxon>
        <taxon>Elongatibacter</taxon>
    </lineage>
</organism>
<dbReference type="AlphaFoldDB" id="A0AAW9RJE0"/>
<evidence type="ECO:0000256" key="2">
    <source>
        <dbReference type="ARBA" id="ARBA00022833"/>
    </source>
</evidence>
<dbReference type="RefSeq" id="WP_354694955.1">
    <property type="nucleotide sequence ID" value="NZ_JAZHOG010000004.1"/>
</dbReference>
<keyword evidence="5" id="KW-1185">Reference proteome</keyword>
<dbReference type="InterPro" id="IPR002125">
    <property type="entry name" value="CMP_dCMP_dom"/>
</dbReference>
<gene>
    <name evidence="4" type="ORF">V3330_08400</name>
</gene>
<dbReference type="SUPFAM" id="SSF53927">
    <property type="entry name" value="Cytidine deaminase-like"/>
    <property type="match status" value="1"/>
</dbReference>
<dbReference type="GO" id="GO:0047974">
    <property type="term" value="F:guanosine deaminase activity"/>
    <property type="evidence" value="ECO:0007669"/>
    <property type="project" value="TreeGrafter"/>
</dbReference>
<dbReference type="CDD" id="cd01285">
    <property type="entry name" value="nucleoside_deaminase"/>
    <property type="match status" value="1"/>
</dbReference>
<comment type="caution">
    <text evidence="4">The sequence shown here is derived from an EMBL/GenBank/DDBJ whole genome shotgun (WGS) entry which is preliminary data.</text>
</comment>
<dbReference type="PROSITE" id="PS51747">
    <property type="entry name" value="CYT_DCMP_DEAMINASES_2"/>
    <property type="match status" value="1"/>
</dbReference>
<dbReference type="GO" id="GO:0008270">
    <property type="term" value="F:zinc ion binding"/>
    <property type="evidence" value="ECO:0007669"/>
    <property type="project" value="InterPro"/>
</dbReference>
<keyword evidence="2" id="KW-0862">Zinc</keyword>
<dbReference type="PANTHER" id="PTHR11079">
    <property type="entry name" value="CYTOSINE DEAMINASE FAMILY MEMBER"/>
    <property type="match status" value="1"/>
</dbReference>
<dbReference type="GO" id="GO:0006152">
    <property type="term" value="P:purine nucleoside catabolic process"/>
    <property type="evidence" value="ECO:0007669"/>
    <property type="project" value="TreeGrafter"/>
</dbReference>
<dbReference type="PANTHER" id="PTHR11079:SF161">
    <property type="entry name" value="CMP_DCMP-TYPE DEAMINASE DOMAIN-CONTAINING PROTEIN"/>
    <property type="match status" value="1"/>
</dbReference>